<reference evidence="3" key="1">
    <citation type="journal article" date="2010" name="Genome Biol.">
        <title>Genome sequence of the necrotrophic plant pathogen Pythium ultimum reveals original pathogenicity mechanisms and effector repertoire.</title>
        <authorList>
            <person name="Levesque C.A."/>
            <person name="Brouwer H."/>
            <person name="Cano L."/>
            <person name="Hamilton J.P."/>
            <person name="Holt C."/>
            <person name="Huitema E."/>
            <person name="Raffaele S."/>
            <person name="Robideau G.P."/>
            <person name="Thines M."/>
            <person name="Win J."/>
            <person name="Zerillo M.M."/>
            <person name="Beakes G.W."/>
            <person name="Boore J.L."/>
            <person name="Busam D."/>
            <person name="Dumas B."/>
            <person name="Ferriera S."/>
            <person name="Fuerstenberg S.I."/>
            <person name="Gachon C.M."/>
            <person name="Gaulin E."/>
            <person name="Govers F."/>
            <person name="Grenville-Briggs L."/>
            <person name="Horner N."/>
            <person name="Hostetler J."/>
            <person name="Jiang R.H."/>
            <person name="Johnson J."/>
            <person name="Krajaejun T."/>
            <person name="Lin H."/>
            <person name="Meijer H.J."/>
            <person name="Moore B."/>
            <person name="Morris P."/>
            <person name="Phuntmart V."/>
            <person name="Puiu D."/>
            <person name="Shetty J."/>
            <person name="Stajich J.E."/>
            <person name="Tripathy S."/>
            <person name="Wawra S."/>
            <person name="van West P."/>
            <person name="Whitty B.R."/>
            <person name="Coutinho P.M."/>
            <person name="Henrissat B."/>
            <person name="Martin F."/>
            <person name="Thomas P.D."/>
            <person name="Tyler B.M."/>
            <person name="De Vries R.P."/>
            <person name="Kamoun S."/>
            <person name="Yandell M."/>
            <person name="Tisserat N."/>
            <person name="Buell C.R."/>
        </authorList>
    </citation>
    <scope>NUCLEOTIDE SEQUENCE</scope>
    <source>
        <strain evidence="3">DAOM:BR144</strain>
    </source>
</reference>
<feature type="compositionally biased region" description="Low complexity" evidence="1">
    <location>
        <begin position="1"/>
        <end position="21"/>
    </location>
</feature>
<dbReference type="HOGENOM" id="CLU_2377433_0_0_1"/>
<keyword evidence="3" id="KW-1185">Reference proteome</keyword>
<feature type="region of interest" description="Disordered" evidence="1">
    <location>
        <begin position="1"/>
        <end position="23"/>
    </location>
</feature>
<dbReference type="AlphaFoldDB" id="K3WJ25"/>
<evidence type="ECO:0000313" key="3">
    <source>
        <dbReference type="Proteomes" id="UP000019132"/>
    </source>
</evidence>
<dbReference type="EMBL" id="GL376564">
    <property type="status" value="NOT_ANNOTATED_CDS"/>
    <property type="molecule type" value="Genomic_DNA"/>
</dbReference>
<accession>K3WJ25</accession>
<reference evidence="3" key="2">
    <citation type="submission" date="2010-04" db="EMBL/GenBank/DDBJ databases">
        <authorList>
            <person name="Buell R."/>
            <person name="Hamilton J."/>
            <person name="Hostetler J."/>
        </authorList>
    </citation>
    <scope>NUCLEOTIDE SEQUENCE [LARGE SCALE GENOMIC DNA]</scope>
    <source>
        <strain evidence="3">DAOM:BR144</strain>
    </source>
</reference>
<name>K3WJ25_GLOUD</name>
<dbReference type="VEuPathDB" id="FungiDB:PYU1_G004956"/>
<dbReference type="EnsemblProtists" id="PYU1_T004967">
    <property type="protein sequence ID" value="PYU1_T004967"/>
    <property type="gene ID" value="PYU1_G004956"/>
</dbReference>
<proteinExistence type="predicted"/>
<organism evidence="2 3">
    <name type="scientific">Globisporangium ultimum (strain ATCC 200006 / CBS 805.95 / DAOM BR144)</name>
    <name type="common">Pythium ultimum</name>
    <dbReference type="NCBI Taxonomy" id="431595"/>
    <lineage>
        <taxon>Eukaryota</taxon>
        <taxon>Sar</taxon>
        <taxon>Stramenopiles</taxon>
        <taxon>Oomycota</taxon>
        <taxon>Peronosporomycetes</taxon>
        <taxon>Pythiales</taxon>
        <taxon>Pythiaceae</taxon>
        <taxon>Globisporangium</taxon>
    </lineage>
</organism>
<dbReference type="Proteomes" id="UP000019132">
    <property type="component" value="Unassembled WGS sequence"/>
</dbReference>
<evidence type="ECO:0000313" key="2">
    <source>
        <dbReference type="EnsemblProtists" id="PYU1_T004967"/>
    </source>
</evidence>
<dbReference type="InParanoid" id="K3WJ25"/>
<reference evidence="2" key="3">
    <citation type="submission" date="2015-02" db="UniProtKB">
        <authorList>
            <consortium name="EnsemblProtists"/>
        </authorList>
    </citation>
    <scope>IDENTIFICATION</scope>
    <source>
        <strain evidence="2">DAOM BR144</strain>
    </source>
</reference>
<evidence type="ECO:0000256" key="1">
    <source>
        <dbReference type="SAM" id="MobiDB-lite"/>
    </source>
</evidence>
<protein>
    <submittedName>
        <fullName evidence="2">Uncharacterized protein</fullName>
    </submittedName>
</protein>
<sequence length="95" mass="9982">MWTLPPLSSTPEPPEITTSPPVLVPSPPSIVVRPPTPEGAVLLPARIFTSPPSPVSPEPTDNAIDPDIPLHPACGAAAHRSLQHLLLQCEAPTNH</sequence>